<organism evidence="11 12">
    <name type="scientific">Zoarces viviparus</name>
    <name type="common">Viviparous eelpout</name>
    <name type="synonym">Blennius viviparus</name>
    <dbReference type="NCBI Taxonomy" id="48416"/>
    <lineage>
        <taxon>Eukaryota</taxon>
        <taxon>Metazoa</taxon>
        <taxon>Chordata</taxon>
        <taxon>Craniata</taxon>
        <taxon>Vertebrata</taxon>
        <taxon>Euteleostomi</taxon>
        <taxon>Actinopterygii</taxon>
        <taxon>Neopterygii</taxon>
        <taxon>Teleostei</taxon>
        <taxon>Neoteleostei</taxon>
        <taxon>Acanthomorphata</taxon>
        <taxon>Eupercaria</taxon>
        <taxon>Perciformes</taxon>
        <taxon>Cottioidei</taxon>
        <taxon>Zoarcales</taxon>
        <taxon>Zoarcidae</taxon>
        <taxon>Zoarcinae</taxon>
        <taxon>Zoarces</taxon>
    </lineage>
</organism>
<keyword evidence="7" id="KW-0804">Transcription</keyword>
<dbReference type="CDD" id="cd18909">
    <property type="entry name" value="bHLH_TCFL5"/>
    <property type="match status" value="1"/>
</dbReference>
<dbReference type="EMBL" id="JBCEZU010000586">
    <property type="protein sequence ID" value="KAK9514908.1"/>
    <property type="molecule type" value="Genomic_DNA"/>
</dbReference>
<keyword evidence="3" id="KW-0221">Differentiation</keyword>
<feature type="domain" description="BHLH" evidence="10">
    <location>
        <begin position="334"/>
        <end position="384"/>
    </location>
</feature>
<dbReference type="SMART" id="SM00353">
    <property type="entry name" value="HLH"/>
    <property type="match status" value="1"/>
</dbReference>
<dbReference type="PROSITE" id="PS50888">
    <property type="entry name" value="BHLH"/>
    <property type="match status" value="1"/>
</dbReference>
<dbReference type="Proteomes" id="UP001488805">
    <property type="component" value="Unassembled WGS sequence"/>
</dbReference>
<dbReference type="SUPFAM" id="SSF47459">
    <property type="entry name" value="HLH, helix-loop-helix DNA-binding domain"/>
    <property type="match status" value="1"/>
</dbReference>
<reference evidence="11 12" key="1">
    <citation type="journal article" date="2024" name="Genome Biol. Evol.">
        <title>Chromosome-level genome assembly of the viviparous eelpout Zoarces viviparus.</title>
        <authorList>
            <person name="Fuhrmann N."/>
            <person name="Brasseur M.V."/>
            <person name="Bakowski C.E."/>
            <person name="Podsiadlowski L."/>
            <person name="Prost S."/>
            <person name="Krehenwinkel H."/>
            <person name="Mayer C."/>
        </authorList>
    </citation>
    <scope>NUCLEOTIDE SEQUENCE [LARGE SCALE GENOMIC DNA]</scope>
    <source>
        <strain evidence="11">NO-MEL_2022_Ind0_liver</strain>
    </source>
</reference>
<evidence type="ECO:0000313" key="12">
    <source>
        <dbReference type="Proteomes" id="UP001488805"/>
    </source>
</evidence>
<comment type="caution">
    <text evidence="11">The sequence shown here is derived from an EMBL/GenBank/DDBJ whole genome shotgun (WGS) entry which is preliminary data.</text>
</comment>
<keyword evidence="6" id="KW-0238">DNA-binding</keyword>
<evidence type="ECO:0000256" key="5">
    <source>
        <dbReference type="ARBA" id="ARBA00023015"/>
    </source>
</evidence>
<dbReference type="AlphaFoldDB" id="A0AAW1DYK3"/>
<dbReference type="GO" id="GO:0046983">
    <property type="term" value="F:protein dimerization activity"/>
    <property type="evidence" value="ECO:0007669"/>
    <property type="project" value="InterPro"/>
</dbReference>
<keyword evidence="8" id="KW-0539">Nucleus</keyword>
<dbReference type="PANTHER" id="PTHR15402:SF2">
    <property type="entry name" value="TRANSCRIPTION FACTOR LIKE 5"/>
    <property type="match status" value="1"/>
</dbReference>
<evidence type="ECO:0000256" key="8">
    <source>
        <dbReference type="ARBA" id="ARBA00023242"/>
    </source>
</evidence>
<feature type="region of interest" description="Disordered" evidence="9">
    <location>
        <begin position="401"/>
        <end position="435"/>
    </location>
</feature>
<keyword evidence="2" id="KW-0217">Developmental protein</keyword>
<evidence type="ECO:0000313" key="11">
    <source>
        <dbReference type="EMBL" id="KAK9514908.1"/>
    </source>
</evidence>
<evidence type="ECO:0000256" key="3">
    <source>
        <dbReference type="ARBA" id="ARBA00022782"/>
    </source>
</evidence>
<dbReference type="Pfam" id="PF00010">
    <property type="entry name" value="HLH"/>
    <property type="match status" value="1"/>
</dbReference>
<evidence type="ECO:0000256" key="6">
    <source>
        <dbReference type="ARBA" id="ARBA00023125"/>
    </source>
</evidence>
<dbReference type="GO" id="GO:0000978">
    <property type="term" value="F:RNA polymerase II cis-regulatory region sequence-specific DNA binding"/>
    <property type="evidence" value="ECO:0007669"/>
    <property type="project" value="TreeGrafter"/>
</dbReference>
<dbReference type="GO" id="GO:0000981">
    <property type="term" value="F:DNA-binding transcription factor activity, RNA polymerase II-specific"/>
    <property type="evidence" value="ECO:0007669"/>
    <property type="project" value="TreeGrafter"/>
</dbReference>
<evidence type="ECO:0000256" key="4">
    <source>
        <dbReference type="ARBA" id="ARBA00022871"/>
    </source>
</evidence>
<protein>
    <recommendedName>
        <fullName evidence="10">BHLH domain-containing protein</fullName>
    </recommendedName>
</protein>
<evidence type="ECO:0000256" key="7">
    <source>
        <dbReference type="ARBA" id="ARBA00023163"/>
    </source>
</evidence>
<feature type="compositionally biased region" description="Low complexity" evidence="9">
    <location>
        <begin position="302"/>
        <end position="321"/>
    </location>
</feature>
<keyword evidence="12" id="KW-1185">Reference proteome</keyword>
<dbReference type="InterPro" id="IPR036638">
    <property type="entry name" value="HLH_DNA-bd_sf"/>
</dbReference>
<dbReference type="PANTHER" id="PTHR15402">
    <property type="entry name" value="TRANSCRIPTION FACTOR-LIKE 5 PROTEIN"/>
    <property type="match status" value="1"/>
</dbReference>
<accession>A0AAW1DYK3</accession>
<evidence type="ECO:0000256" key="9">
    <source>
        <dbReference type="SAM" id="MobiDB-lite"/>
    </source>
</evidence>
<dbReference type="Gene3D" id="4.10.280.10">
    <property type="entry name" value="Helix-loop-helix DNA-binding domain"/>
    <property type="match status" value="1"/>
</dbReference>
<gene>
    <name evidence="11" type="ORF">VZT92_025590</name>
</gene>
<dbReference type="GO" id="GO:0005634">
    <property type="term" value="C:nucleus"/>
    <property type="evidence" value="ECO:0007669"/>
    <property type="project" value="UniProtKB-SubCell"/>
</dbReference>
<feature type="region of interest" description="Disordered" evidence="9">
    <location>
        <begin position="295"/>
        <end position="345"/>
    </location>
</feature>
<evidence type="ECO:0000256" key="2">
    <source>
        <dbReference type="ARBA" id="ARBA00022473"/>
    </source>
</evidence>
<dbReference type="GO" id="GO:0007283">
    <property type="term" value="P:spermatogenesis"/>
    <property type="evidence" value="ECO:0007669"/>
    <property type="project" value="UniProtKB-KW"/>
</dbReference>
<dbReference type="GO" id="GO:0030154">
    <property type="term" value="P:cell differentiation"/>
    <property type="evidence" value="ECO:0007669"/>
    <property type="project" value="UniProtKB-KW"/>
</dbReference>
<sequence>MSSFPSACTALHVSPSSREHTCDLGGVTLSQGGCLMIDHGQMLGPELSLLEMSEVEYTHFQHLIQAQMEIHVAPPELPAARSHPATVMVKDTTVTSPIMTTQAIDLSISMDEHHQVMPGEKTPASHGEVPGFVLARVRGEDSPTELCANSSTYSQTRSRSAARVCLEKRFNALSANTPRQQDIQSVVLSSFLTMLQQSAEAQEAVIHMTTDRANPFEVSSPYAGGVFNPVTNMCEQVIGHNPHTVEPNNHQGLVIPKFSSNFCPERVVTKAHSTIEEQQLVNTGNDVATLAAFRKRGGTRTSPPSKAASAAPDSAGESGSSTSKRNRSHLSLIQRREVHNSKERKRRKMIRLYCDELNMLVPFCESATDKVTTLQWTTAFLTYIKKTYGDTFKEEFQKTFADGKGRSLKSSPSSGPDPIHREKEDTLSSPLAVEQ</sequence>
<keyword evidence="5" id="KW-0805">Transcription regulation</keyword>
<dbReference type="InterPro" id="IPR039583">
    <property type="entry name" value="TCFL5/SOLH1/2"/>
</dbReference>
<evidence type="ECO:0000256" key="1">
    <source>
        <dbReference type="ARBA" id="ARBA00004123"/>
    </source>
</evidence>
<name>A0AAW1DYK3_ZOAVI</name>
<evidence type="ECO:0000259" key="10">
    <source>
        <dbReference type="PROSITE" id="PS50888"/>
    </source>
</evidence>
<keyword evidence="4" id="KW-0744">Spermatogenesis</keyword>
<comment type="subcellular location">
    <subcellularLocation>
        <location evidence="1">Nucleus</location>
    </subcellularLocation>
</comment>
<dbReference type="InterPro" id="IPR011598">
    <property type="entry name" value="bHLH_dom"/>
</dbReference>
<proteinExistence type="predicted"/>